<evidence type="ECO:0000313" key="2">
    <source>
        <dbReference type="Proteomes" id="UP000824202"/>
    </source>
</evidence>
<proteinExistence type="predicted"/>
<protein>
    <submittedName>
        <fullName evidence="1">Uncharacterized protein</fullName>
    </submittedName>
</protein>
<reference evidence="1" key="1">
    <citation type="journal article" date="2021" name="PeerJ">
        <title>Extensive microbial diversity within the chicken gut microbiome revealed by metagenomics and culture.</title>
        <authorList>
            <person name="Gilroy R."/>
            <person name="Ravi A."/>
            <person name="Getino M."/>
            <person name="Pursley I."/>
            <person name="Horton D.L."/>
            <person name="Alikhan N.F."/>
            <person name="Baker D."/>
            <person name="Gharbi K."/>
            <person name="Hall N."/>
            <person name="Watson M."/>
            <person name="Adriaenssens E.M."/>
            <person name="Foster-Nyarko E."/>
            <person name="Jarju S."/>
            <person name="Secka A."/>
            <person name="Antonio M."/>
            <person name="Oren A."/>
            <person name="Chaudhuri R.R."/>
            <person name="La Ragione R."/>
            <person name="Hildebrand F."/>
            <person name="Pallen M.J."/>
        </authorList>
    </citation>
    <scope>NUCLEOTIDE SEQUENCE</scope>
    <source>
        <strain evidence="1">23274</strain>
    </source>
</reference>
<dbReference type="SUPFAM" id="SSF48498">
    <property type="entry name" value="Tetracyclin repressor-like, C-terminal domain"/>
    <property type="match status" value="1"/>
</dbReference>
<gene>
    <name evidence="1" type="ORF">H9863_02520</name>
</gene>
<name>A0A9D1UYV8_9BACT</name>
<sequence>MTEERLILAGKLRSYISRYGMDDFNEKRLEKVGLSLDILKQHFSDRRDMVKAVLEHERKSFEEIFNEYDFEGWNAIDIMLMVSNEISNRFFDVTPSITITLSKIYPDIFEEHLEKRSDFIYEKIKINIEKGMQQGMYKNDISSEMIARMYIAKLNDIHNPEIYPPEEFSFSTIFNNLIDNVIKSITNEEGRAYYKQRKQLYSVLNFR</sequence>
<dbReference type="Gene3D" id="1.10.357.10">
    <property type="entry name" value="Tetracycline Repressor, domain 2"/>
    <property type="match status" value="1"/>
</dbReference>
<dbReference type="AlphaFoldDB" id="A0A9D1UYV8"/>
<evidence type="ECO:0000313" key="1">
    <source>
        <dbReference type="EMBL" id="HIX02977.1"/>
    </source>
</evidence>
<dbReference type="InterPro" id="IPR036271">
    <property type="entry name" value="Tet_transcr_reg_TetR-rel_C_sf"/>
</dbReference>
<dbReference type="EMBL" id="DXFT01000051">
    <property type="protein sequence ID" value="HIX02977.1"/>
    <property type="molecule type" value="Genomic_DNA"/>
</dbReference>
<accession>A0A9D1UYV8</accession>
<organism evidence="1 2">
    <name type="scientific">Candidatus Odoribacter faecigallinarum</name>
    <dbReference type="NCBI Taxonomy" id="2838706"/>
    <lineage>
        <taxon>Bacteria</taxon>
        <taxon>Pseudomonadati</taxon>
        <taxon>Bacteroidota</taxon>
        <taxon>Bacteroidia</taxon>
        <taxon>Bacteroidales</taxon>
        <taxon>Odoribacteraceae</taxon>
        <taxon>Odoribacter</taxon>
    </lineage>
</organism>
<comment type="caution">
    <text evidence="1">The sequence shown here is derived from an EMBL/GenBank/DDBJ whole genome shotgun (WGS) entry which is preliminary data.</text>
</comment>
<dbReference type="Proteomes" id="UP000824202">
    <property type="component" value="Unassembled WGS sequence"/>
</dbReference>
<reference evidence="1" key="2">
    <citation type="submission" date="2021-04" db="EMBL/GenBank/DDBJ databases">
        <authorList>
            <person name="Gilroy R."/>
        </authorList>
    </citation>
    <scope>NUCLEOTIDE SEQUENCE</scope>
    <source>
        <strain evidence="1">23274</strain>
    </source>
</reference>